<keyword evidence="3" id="KW-1185">Reference proteome</keyword>
<dbReference type="Proteomes" id="UP001266305">
    <property type="component" value="Unassembled WGS sequence"/>
</dbReference>
<feature type="non-terminal residue" evidence="2">
    <location>
        <position position="51"/>
    </location>
</feature>
<comment type="caution">
    <text evidence="2">The sequence shown here is derived from an EMBL/GenBank/DDBJ whole genome shotgun (WGS) entry which is preliminary data.</text>
</comment>
<evidence type="ECO:0000313" key="2">
    <source>
        <dbReference type="EMBL" id="KAK2101000.1"/>
    </source>
</evidence>
<proteinExistence type="predicted"/>
<reference evidence="2 3" key="1">
    <citation type="submission" date="2023-05" db="EMBL/GenBank/DDBJ databases">
        <title>B98-5 Cell Line De Novo Hybrid Assembly: An Optical Mapping Approach.</title>
        <authorList>
            <person name="Kananen K."/>
            <person name="Auerbach J.A."/>
            <person name="Kautto E."/>
            <person name="Blachly J.S."/>
        </authorList>
    </citation>
    <scope>NUCLEOTIDE SEQUENCE [LARGE SCALE GENOMIC DNA]</scope>
    <source>
        <strain evidence="2">B95-8</strain>
        <tissue evidence="2">Cell line</tissue>
    </source>
</reference>
<sequence length="51" mass="5310">RSQGVEKELWESSPPHTAVGGTCVRAQTKVPADPEWGAGDALDSDGAAGWM</sequence>
<feature type="non-terminal residue" evidence="2">
    <location>
        <position position="1"/>
    </location>
</feature>
<evidence type="ECO:0000256" key="1">
    <source>
        <dbReference type="SAM" id="MobiDB-lite"/>
    </source>
</evidence>
<evidence type="ECO:0000313" key="3">
    <source>
        <dbReference type="Proteomes" id="UP001266305"/>
    </source>
</evidence>
<dbReference type="EMBL" id="JASSZA010000010">
    <property type="protein sequence ID" value="KAK2101000.1"/>
    <property type="molecule type" value="Genomic_DNA"/>
</dbReference>
<feature type="compositionally biased region" description="Basic and acidic residues" evidence="1">
    <location>
        <begin position="1"/>
        <end position="10"/>
    </location>
</feature>
<protein>
    <submittedName>
        <fullName evidence="2">Uncharacterized protein</fullName>
    </submittedName>
</protein>
<name>A0ABQ9UVA5_SAGOE</name>
<feature type="compositionally biased region" description="Low complexity" evidence="1">
    <location>
        <begin position="37"/>
        <end position="51"/>
    </location>
</feature>
<feature type="region of interest" description="Disordered" evidence="1">
    <location>
        <begin position="1"/>
        <end position="51"/>
    </location>
</feature>
<gene>
    <name evidence="2" type="ORF">P7K49_022348</name>
</gene>
<accession>A0ABQ9UVA5</accession>
<organism evidence="2 3">
    <name type="scientific">Saguinus oedipus</name>
    <name type="common">Cotton-top tamarin</name>
    <name type="synonym">Oedipomidas oedipus</name>
    <dbReference type="NCBI Taxonomy" id="9490"/>
    <lineage>
        <taxon>Eukaryota</taxon>
        <taxon>Metazoa</taxon>
        <taxon>Chordata</taxon>
        <taxon>Craniata</taxon>
        <taxon>Vertebrata</taxon>
        <taxon>Euteleostomi</taxon>
        <taxon>Mammalia</taxon>
        <taxon>Eutheria</taxon>
        <taxon>Euarchontoglires</taxon>
        <taxon>Primates</taxon>
        <taxon>Haplorrhini</taxon>
        <taxon>Platyrrhini</taxon>
        <taxon>Cebidae</taxon>
        <taxon>Callitrichinae</taxon>
        <taxon>Saguinus</taxon>
    </lineage>
</organism>